<keyword evidence="2" id="KW-1185">Reference proteome</keyword>
<dbReference type="AlphaFoldDB" id="A0A6G0W6S8"/>
<evidence type="ECO:0000313" key="2">
    <source>
        <dbReference type="Proteomes" id="UP000481153"/>
    </source>
</evidence>
<proteinExistence type="predicted"/>
<reference evidence="1 2" key="1">
    <citation type="submission" date="2019-07" db="EMBL/GenBank/DDBJ databases">
        <title>Genomics analysis of Aphanomyces spp. identifies a new class of oomycete effector associated with host adaptation.</title>
        <authorList>
            <person name="Gaulin E."/>
        </authorList>
    </citation>
    <scope>NUCLEOTIDE SEQUENCE [LARGE SCALE GENOMIC DNA]</scope>
    <source>
        <strain evidence="1 2">ATCC 201684</strain>
    </source>
</reference>
<dbReference type="PANTHER" id="PTHR37332">
    <property type="entry name" value="EXPRESSED PROTEIN"/>
    <property type="match status" value="1"/>
</dbReference>
<dbReference type="Proteomes" id="UP000481153">
    <property type="component" value="Unassembled WGS sequence"/>
</dbReference>
<name>A0A6G0W6S8_9STRA</name>
<comment type="caution">
    <text evidence="1">The sequence shown here is derived from an EMBL/GenBank/DDBJ whole genome shotgun (WGS) entry which is preliminary data.</text>
</comment>
<protein>
    <submittedName>
        <fullName evidence="1">Uncharacterized protein</fullName>
    </submittedName>
</protein>
<organism evidence="1 2">
    <name type="scientific">Aphanomyces euteiches</name>
    <dbReference type="NCBI Taxonomy" id="100861"/>
    <lineage>
        <taxon>Eukaryota</taxon>
        <taxon>Sar</taxon>
        <taxon>Stramenopiles</taxon>
        <taxon>Oomycota</taxon>
        <taxon>Saprolegniomycetes</taxon>
        <taxon>Saprolegniales</taxon>
        <taxon>Verrucalvaceae</taxon>
        <taxon>Aphanomyces</taxon>
    </lineage>
</organism>
<dbReference type="PANTHER" id="PTHR37332:SF1">
    <property type="entry name" value="ELMO DOMAIN-CONTAINING PROTEIN"/>
    <property type="match status" value="1"/>
</dbReference>
<gene>
    <name evidence="1" type="ORF">Ae201684_018020</name>
</gene>
<dbReference type="VEuPathDB" id="FungiDB:AeMF1_001367"/>
<evidence type="ECO:0000313" key="1">
    <source>
        <dbReference type="EMBL" id="KAF0722943.1"/>
    </source>
</evidence>
<dbReference type="EMBL" id="VJMJ01000319">
    <property type="protein sequence ID" value="KAF0722943.1"/>
    <property type="molecule type" value="Genomic_DNA"/>
</dbReference>
<accession>A0A6G0W6S8</accession>
<sequence length="248" mass="28555">MMMDAAHDVEDLTRLATQHRRQIVENLSQTRKNDVAYLRDLHLDPQNGYFLNIAQLGEDTLNFSTILTRENHQKRCEQLYFLGLSLGRLLTTTSSAPQLVVDGCQLMDELDFYFAPSGIQNMKLMTVATKSPLYERGDRPSKELTEPYRSVIRKRNNKPVYQRLLTPNIAFPLDYYHLVVSLCEMLTLLYGKLINDDACVVNPHVFHALLRLDDKLKKFLLDNVNKHLSSAASELIKSEFASLRPQRE</sequence>